<evidence type="ECO:0000256" key="10">
    <source>
        <dbReference type="SAM" id="MobiDB-lite"/>
    </source>
</evidence>
<protein>
    <submittedName>
        <fullName evidence="12">CysZ protein</fullName>
    </submittedName>
</protein>
<evidence type="ECO:0000256" key="3">
    <source>
        <dbReference type="ARBA" id="ARBA00022475"/>
    </source>
</evidence>
<organism evidence="12 13">
    <name type="scientific">Actinomadura mexicana</name>
    <dbReference type="NCBI Taxonomy" id="134959"/>
    <lineage>
        <taxon>Bacteria</taxon>
        <taxon>Bacillati</taxon>
        <taxon>Actinomycetota</taxon>
        <taxon>Actinomycetes</taxon>
        <taxon>Streptosporangiales</taxon>
        <taxon>Thermomonosporaceae</taxon>
        <taxon>Actinomadura</taxon>
    </lineage>
</organism>
<sequence>MSQPYGPPDRPGAWSGQPQPGPPPGPRPGPPPGPPPGPQPGPRQTSPAQQPDPEPRQRPSAFKDFFNGVGYLLRGIGWTARHPAQWLFGLIPALIVLALYAGALVLLAYRIDDLSGGVTGFADGWSDAARTSVRVVAGIALYGSALFLAIITFTAVTLLVGDPFYEAIAVRVEESQGGAPPEPDVPLLVQIGRAVKDTLILGAVALVFAIVFFACGFLPVVGQTVVPVVAALVSGYFLAGELTSIALERRGMRRRDRFARLKAHRPLAVGFGAATFVVFLIPLGAVLAMPGAVAGGTLLARERLADEPPAGAGLTSPG</sequence>
<gene>
    <name evidence="12" type="ORF">SAMN06265355_101898</name>
</gene>
<keyword evidence="8" id="KW-0764">Sulfate transport</keyword>
<keyword evidence="9 11" id="KW-0472">Membrane</keyword>
<dbReference type="Pfam" id="PF07264">
    <property type="entry name" value="EI24"/>
    <property type="match status" value="1"/>
</dbReference>
<dbReference type="GO" id="GO:0009675">
    <property type="term" value="F:high-affinity sulfate:proton symporter activity"/>
    <property type="evidence" value="ECO:0007669"/>
    <property type="project" value="TreeGrafter"/>
</dbReference>
<keyword evidence="5" id="KW-0028">Amino-acid biosynthesis</keyword>
<comment type="subcellular location">
    <subcellularLocation>
        <location evidence="1">Membrane</location>
        <topology evidence="1">Multi-pass membrane protein</topology>
    </subcellularLocation>
</comment>
<feature type="region of interest" description="Disordered" evidence="10">
    <location>
        <begin position="1"/>
        <end position="60"/>
    </location>
</feature>
<evidence type="ECO:0000256" key="9">
    <source>
        <dbReference type="ARBA" id="ARBA00023136"/>
    </source>
</evidence>
<keyword evidence="6 11" id="KW-0812">Transmembrane</keyword>
<evidence type="ECO:0000256" key="11">
    <source>
        <dbReference type="SAM" id="Phobius"/>
    </source>
</evidence>
<dbReference type="AlphaFoldDB" id="A0A238V4E4"/>
<evidence type="ECO:0000313" key="13">
    <source>
        <dbReference type="Proteomes" id="UP000198420"/>
    </source>
</evidence>
<dbReference type="EMBL" id="FZNP01000001">
    <property type="protein sequence ID" value="SNR29061.1"/>
    <property type="molecule type" value="Genomic_DNA"/>
</dbReference>
<dbReference type="GO" id="GO:0005886">
    <property type="term" value="C:plasma membrane"/>
    <property type="evidence" value="ECO:0007669"/>
    <property type="project" value="TreeGrafter"/>
</dbReference>
<dbReference type="GO" id="GO:0019344">
    <property type="term" value="P:cysteine biosynthetic process"/>
    <property type="evidence" value="ECO:0007669"/>
    <property type="project" value="TreeGrafter"/>
</dbReference>
<evidence type="ECO:0000256" key="4">
    <source>
        <dbReference type="ARBA" id="ARBA00022519"/>
    </source>
</evidence>
<keyword evidence="4" id="KW-0997">Cell inner membrane</keyword>
<evidence type="ECO:0000256" key="5">
    <source>
        <dbReference type="ARBA" id="ARBA00022605"/>
    </source>
</evidence>
<dbReference type="PANTHER" id="PTHR37468:SF1">
    <property type="entry name" value="SULFATE TRANSPORTER CYSZ"/>
    <property type="match status" value="1"/>
</dbReference>
<feature type="compositionally biased region" description="Pro residues" evidence="10">
    <location>
        <begin position="19"/>
        <end position="41"/>
    </location>
</feature>
<accession>A0A238V4E4</accession>
<feature type="transmembrane region" description="Helical" evidence="11">
    <location>
        <begin position="199"/>
        <end position="219"/>
    </location>
</feature>
<keyword evidence="2" id="KW-0813">Transport</keyword>
<dbReference type="GO" id="GO:0000103">
    <property type="term" value="P:sulfate assimilation"/>
    <property type="evidence" value="ECO:0007669"/>
    <property type="project" value="TreeGrafter"/>
</dbReference>
<keyword evidence="13" id="KW-1185">Reference proteome</keyword>
<evidence type="ECO:0000313" key="12">
    <source>
        <dbReference type="EMBL" id="SNR29061.1"/>
    </source>
</evidence>
<evidence type="ECO:0000256" key="2">
    <source>
        <dbReference type="ARBA" id="ARBA00022448"/>
    </source>
</evidence>
<feature type="compositionally biased region" description="Pro residues" evidence="10">
    <location>
        <begin position="1"/>
        <end position="10"/>
    </location>
</feature>
<keyword evidence="3" id="KW-1003">Cell membrane</keyword>
<name>A0A238V4E4_9ACTN</name>
<feature type="transmembrane region" description="Helical" evidence="11">
    <location>
        <begin position="86"/>
        <end position="109"/>
    </location>
</feature>
<evidence type="ECO:0000256" key="1">
    <source>
        <dbReference type="ARBA" id="ARBA00004141"/>
    </source>
</evidence>
<evidence type="ECO:0000256" key="7">
    <source>
        <dbReference type="ARBA" id="ARBA00022989"/>
    </source>
</evidence>
<feature type="transmembrane region" description="Helical" evidence="11">
    <location>
        <begin position="267"/>
        <end position="289"/>
    </location>
</feature>
<dbReference type="PANTHER" id="PTHR37468">
    <property type="entry name" value="SULFATE TRANSPORTER CYSZ"/>
    <property type="match status" value="1"/>
</dbReference>
<evidence type="ECO:0000256" key="6">
    <source>
        <dbReference type="ARBA" id="ARBA00022692"/>
    </source>
</evidence>
<proteinExistence type="predicted"/>
<feature type="transmembrane region" description="Helical" evidence="11">
    <location>
        <begin position="225"/>
        <end position="247"/>
    </location>
</feature>
<reference evidence="13" key="1">
    <citation type="submission" date="2017-06" db="EMBL/GenBank/DDBJ databases">
        <authorList>
            <person name="Varghese N."/>
            <person name="Submissions S."/>
        </authorList>
    </citation>
    <scope>NUCLEOTIDE SEQUENCE [LARGE SCALE GENOMIC DNA]</scope>
    <source>
        <strain evidence="13">DSM 44485</strain>
    </source>
</reference>
<dbReference type="RefSeq" id="WP_245918704.1">
    <property type="nucleotide sequence ID" value="NZ_FZNP01000001.1"/>
</dbReference>
<dbReference type="InterPro" id="IPR050480">
    <property type="entry name" value="CysZ-like"/>
</dbReference>
<dbReference type="Proteomes" id="UP000198420">
    <property type="component" value="Unassembled WGS sequence"/>
</dbReference>
<keyword evidence="7 11" id="KW-1133">Transmembrane helix</keyword>
<dbReference type="InterPro" id="IPR059112">
    <property type="entry name" value="CysZ/EI24"/>
</dbReference>
<evidence type="ECO:0000256" key="8">
    <source>
        <dbReference type="ARBA" id="ARBA00023032"/>
    </source>
</evidence>
<feature type="transmembrane region" description="Helical" evidence="11">
    <location>
        <begin position="139"/>
        <end position="161"/>
    </location>
</feature>